<dbReference type="EMBL" id="UYRV01126480">
    <property type="protein sequence ID" value="VDN35285.1"/>
    <property type="molecule type" value="Genomic_DNA"/>
</dbReference>
<accession>A0A3P7MZE2</accession>
<keyword evidence="2" id="KW-1133">Transmembrane helix</keyword>
<dbReference type="AlphaFoldDB" id="A0A3P7MZE2"/>
<reference evidence="3 4" key="1">
    <citation type="submission" date="2018-11" db="EMBL/GenBank/DDBJ databases">
        <authorList>
            <consortium name="Pathogen Informatics"/>
        </authorList>
    </citation>
    <scope>NUCLEOTIDE SEQUENCE [LARGE SCALE GENOMIC DNA]</scope>
</reference>
<protein>
    <submittedName>
        <fullName evidence="3">Uncharacterized protein</fullName>
    </submittedName>
</protein>
<proteinExistence type="predicted"/>
<keyword evidence="2" id="KW-0812">Transmembrane</keyword>
<keyword evidence="4" id="KW-1185">Reference proteome</keyword>
<feature type="coiled-coil region" evidence="1">
    <location>
        <begin position="6"/>
        <end position="34"/>
    </location>
</feature>
<sequence length="97" mass="11620">MLLCLYFRYKQEKKEKEQQAQEQKEQQGKTQEEEEALKFIAFLVSSIAVHIFVIHHYLLCAFPLKREREKPRERMTVVTFNQKFCLDVTTSTLFISC</sequence>
<evidence type="ECO:0000256" key="1">
    <source>
        <dbReference type="SAM" id="Coils"/>
    </source>
</evidence>
<evidence type="ECO:0000313" key="3">
    <source>
        <dbReference type="EMBL" id="VDN35285.1"/>
    </source>
</evidence>
<dbReference type="Proteomes" id="UP000271889">
    <property type="component" value="Unassembled WGS sequence"/>
</dbReference>
<keyword evidence="2" id="KW-0472">Membrane</keyword>
<organism evidence="3 4">
    <name type="scientific">Cylicostephanus goldi</name>
    <name type="common">Nematode worm</name>
    <dbReference type="NCBI Taxonomy" id="71465"/>
    <lineage>
        <taxon>Eukaryota</taxon>
        <taxon>Metazoa</taxon>
        <taxon>Ecdysozoa</taxon>
        <taxon>Nematoda</taxon>
        <taxon>Chromadorea</taxon>
        <taxon>Rhabditida</taxon>
        <taxon>Rhabditina</taxon>
        <taxon>Rhabditomorpha</taxon>
        <taxon>Strongyloidea</taxon>
        <taxon>Strongylidae</taxon>
        <taxon>Cylicostephanus</taxon>
    </lineage>
</organism>
<feature type="transmembrane region" description="Helical" evidence="2">
    <location>
        <begin position="39"/>
        <end position="64"/>
    </location>
</feature>
<evidence type="ECO:0000313" key="4">
    <source>
        <dbReference type="Proteomes" id="UP000271889"/>
    </source>
</evidence>
<keyword evidence="1" id="KW-0175">Coiled coil</keyword>
<gene>
    <name evidence="3" type="ORF">CGOC_LOCUS12888</name>
</gene>
<evidence type="ECO:0000256" key="2">
    <source>
        <dbReference type="SAM" id="Phobius"/>
    </source>
</evidence>
<name>A0A3P7MZE2_CYLGO</name>